<evidence type="ECO:0000256" key="5">
    <source>
        <dbReference type="ARBA" id="ARBA00023134"/>
    </source>
</evidence>
<dbReference type="Gene3D" id="3.40.50.1440">
    <property type="entry name" value="Tubulin/FtsZ, GTPase domain"/>
    <property type="match status" value="1"/>
</dbReference>
<dbReference type="GO" id="GO:0005874">
    <property type="term" value="C:microtubule"/>
    <property type="evidence" value="ECO:0007669"/>
    <property type="project" value="UniProtKB-KW"/>
</dbReference>
<dbReference type="SUPFAM" id="SSF52490">
    <property type="entry name" value="Tubulin nucleotide-binding domain-like"/>
    <property type="match status" value="1"/>
</dbReference>
<evidence type="ECO:0000256" key="6">
    <source>
        <dbReference type="ARBA" id="ARBA00049117"/>
    </source>
</evidence>
<dbReference type="GO" id="GO:0016787">
    <property type="term" value="F:hydrolase activity"/>
    <property type="evidence" value="ECO:0007669"/>
    <property type="project" value="UniProtKB-KW"/>
</dbReference>
<organism evidence="8 9">
    <name type="scientific">Fasciola gigantica</name>
    <name type="common">Giant liver fluke</name>
    <dbReference type="NCBI Taxonomy" id="46835"/>
    <lineage>
        <taxon>Eukaryota</taxon>
        <taxon>Metazoa</taxon>
        <taxon>Spiralia</taxon>
        <taxon>Lophotrochozoa</taxon>
        <taxon>Platyhelminthes</taxon>
        <taxon>Trematoda</taxon>
        <taxon>Digenea</taxon>
        <taxon>Plagiorchiida</taxon>
        <taxon>Echinostomata</taxon>
        <taxon>Echinostomatoidea</taxon>
        <taxon>Fasciolidae</taxon>
        <taxon>Fasciola</taxon>
    </lineage>
</organism>
<keyword evidence="3" id="KW-0547">Nucleotide-binding</keyword>
<keyword evidence="2" id="KW-0493">Microtubule</keyword>
<evidence type="ECO:0000313" key="8">
    <source>
        <dbReference type="EMBL" id="TPP62258.1"/>
    </source>
</evidence>
<evidence type="ECO:0000256" key="4">
    <source>
        <dbReference type="ARBA" id="ARBA00022801"/>
    </source>
</evidence>
<feature type="domain" description="Tubulin/FtsZ GTPase" evidence="7">
    <location>
        <begin position="4"/>
        <end position="101"/>
    </location>
</feature>
<evidence type="ECO:0000256" key="1">
    <source>
        <dbReference type="ARBA" id="ARBA00009636"/>
    </source>
</evidence>
<evidence type="ECO:0000259" key="7">
    <source>
        <dbReference type="Pfam" id="PF00091"/>
    </source>
</evidence>
<dbReference type="GO" id="GO:0007017">
    <property type="term" value="P:microtubule-based process"/>
    <property type="evidence" value="ECO:0007669"/>
    <property type="project" value="InterPro"/>
</dbReference>
<keyword evidence="4" id="KW-0378">Hydrolase</keyword>
<dbReference type="AlphaFoldDB" id="A0A504YWM1"/>
<evidence type="ECO:0000256" key="3">
    <source>
        <dbReference type="ARBA" id="ARBA00022741"/>
    </source>
</evidence>
<keyword evidence="9" id="KW-1185">Reference proteome</keyword>
<comment type="caution">
    <text evidence="8">The sequence shown here is derived from an EMBL/GenBank/DDBJ whole genome shotgun (WGS) entry which is preliminary data.</text>
</comment>
<dbReference type="InterPro" id="IPR036525">
    <property type="entry name" value="Tubulin/FtsZ_GTPase_sf"/>
</dbReference>
<dbReference type="InterPro" id="IPR003008">
    <property type="entry name" value="Tubulin_FtsZ_GTPase"/>
</dbReference>
<protein>
    <submittedName>
        <fullName evidence="8">Tubulin FtsZ domain containing protein</fullName>
    </submittedName>
</protein>
<dbReference type="GO" id="GO:0005200">
    <property type="term" value="F:structural constituent of cytoskeleton"/>
    <property type="evidence" value="ECO:0007669"/>
    <property type="project" value="InterPro"/>
</dbReference>
<dbReference type="PANTHER" id="PTHR11588">
    <property type="entry name" value="TUBULIN"/>
    <property type="match status" value="1"/>
</dbReference>
<proteinExistence type="inferred from homology"/>
<evidence type="ECO:0000313" key="9">
    <source>
        <dbReference type="Proteomes" id="UP000316759"/>
    </source>
</evidence>
<dbReference type="OrthoDB" id="1662883at2759"/>
<dbReference type="PRINTS" id="PR01162">
    <property type="entry name" value="ALPHATUBULIN"/>
</dbReference>
<dbReference type="InterPro" id="IPR002452">
    <property type="entry name" value="Alpha_tubulin"/>
</dbReference>
<dbReference type="Proteomes" id="UP000316759">
    <property type="component" value="Unassembled WGS sequence"/>
</dbReference>
<keyword evidence="5" id="KW-0342">GTP-binding</keyword>
<dbReference type="EMBL" id="SUNJ01007118">
    <property type="protein sequence ID" value="TPP62258.1"/>
    <property type="molecule type" value="Genomic_DNA"/>
</dbReference>
<comment type="similarity">
    <text evidence="1">Belongs to the tubulin family.</text>
</comment>
<gene>
    <name evidence="8" type="ORF">FGIG_03497</name>
</gene>
<accession>A0A504YWM1</accession>
<dbReference type="PRINTS" id="PR01161">
    <property type="entry name" value="TUBULIN"/>
</dbReference>
<reference evidence="8 9" key="1">
    <citation type="submission" date="2019-04" db="EMBL/GenBank/DDBJ databases">
        <title>Annotation for the trematode Fasciola gigantica.</title>
        <authorList>
            <person name="Choi Y.-J."/>
        </authorList>
    </citation>
    <scope>NUCLEOTIDE SEQUENCE [LARGE SCALE GENOMIC DNA]</scope>
    <source>
        <strain evidence="8">Uganda_cow_1</strain>
    </source>
</reference>
<sequence>MRECTSLHVCQAGKQMSNACWELYCLENGIQPDGTAGIDGGKDDSFSTFFSKTGGGRHVPRAVFFDLEPTAVDEICTGNYPPLFHPEQIICGKEDAANNYA</sequence>
<dbReference type="STRING" id="46835.A0A504YWM1"/>
<evidence type="ECO:0000256" key="2">
    <source>
        <dbReference type="ARBA" id="ARBA00022701"/>
    </source>
</evidence>
<dbReference type="InterPro" id="IPR000217">
    <property type="entry name" value="Tubulin"/>
</dbReference>
<name>A0A504YWM1_FASGI</name>
<comment type="catalytic activity">
    <reaction evidence="6">
        <text>GTP + H2O = GDP + phosphate + H(+)</text>
        <dbReference type="Rhea" id="RHEA:19669"/>
        <dbReference type="ChEBI" id="CHEBI:15377"/>
        <dbReference type="ChEBI" id="CHEBI:15378"/>
        <dbReference type="ChEBI" id="CHEBI:37565"/>
        <dbReference type="ChEBI" id="CHEBI:43474"/>
        <dbReference type="ChEBI" id="CHEBI:58189"/>
    </reaction>
    <physiologicalReaction direction="left-to-right" evidence="6">
        <dbReference type="Rhea" id="RHEA:19670"/>
    </physiologicalReaction>
</comment>
<dbReference type="Pfam" id="PF00091">
    <property type="entry name" value="Tubulin"/>
    <property type="match status" value="1"/>
</dbReference>
<dbReference type="GO" id="GO:0005525">
    <property type="term" value="F:GTP binding"/>
    <property type="evidence" value="ECO:0007669"/>
    <property type="project" value="UniProtKB-KW"/>
</dbReference>